<dbReference type="InterPro" id="IPR059237">
    <property type="entry name" value="GemC1_CC"/>
</dbReference>
<dbReference type="PANTHER" id="PTHR13372:SF2">
    <property type="entry name" value="GEMININ COILED-COIL DOMAIN-CONTAINING PROTEIN 1"/>
    <property type="match status" value="1"/>
</dbReference>
<dbReference type="PANTHER" id="PTHR13372">
    <property type="entry name" value="GEMININ"/>
    <property type="match status" value="1"/>
</dbReference>
<dbReference type="GO" id="GO:0045786">
    <property type="term" value="P:negative regulation of cell cycle"/>
    <property type="evidence" value="ECO:0007669"/>
    <property type="project" value="TreeGrafter"/>
</dbReference>
<reference evidence="7" key="1">
    <citation type="journal article" date="2023" name="Science">
        <title>Genome structures resolve the early diversification of teleost fishes.</title>
        <authorList>
            <person name="Parey E."/>
            <person name="Louis A."/>
            <person name="Montfort J."/>
            <person name="Bouchez O."/>
            <person name="Roques C."/>
            <person name="Iampietro C."/>
            <person name="Lluch J."/>
            <person name="Castinel A."/>
            <person name="Donnadieu C."/>
            <person name="Desvignes T."/>
            <person name="Floi Bucao C."/>
            <person name="Jouanno E."/>
            <person name="Wen M."/>
            <person name="Mejri S."/>
            <person name="Dirks R."/>
            <person name="Jansen H."/>
            <person name="Henkel C."/>
            <person name="Chen W.J."/>
            <person name="Zahm M."/>
            <person name="Cabau C."/>
            <person name="Klopp C."/>
            <person name="Thompson A.W."/>
            <person name="Robinson-Rechavi M."/>
            <person name="Braasch I."/>
            <person name="Lecointre G."/>
            <person name="Bobe J."/>
            <person name="Postlethwait J.H."/>
            <person name="Berthelot C."/>
            <person name="Roest Crollius H."/>
            <person name="Guiguen Y."/>
        </authorList>
    </citation>
    <scope>NUCLEOTIDE SEQUENCE</scope>
    <source>
        <strain evidence="7">Concon-B</strain>
    </source>
</reference>
<keyword evidence="4" id="KW-0131">Cell cycle</keyword>
<evidence type="ECO:0000256" key="1">
    <source>
        <dbReference type="ARBA" id="ARBA00004123"/>
    </source>
</evidence>
<proteinExistence type="predicted"/>
<protein>
    <recommendedName>
        <fullName evidence="9">Geminin coiled-coil domain-containing protein 1</fullName>
    </recommendedName>
</protein>
<evidence type="ECO:0000313" key="8">
    <source>
        <dbReference type="Proteomes" id="UP001152803"/>
    </source>
</evidence>
<name>A0A9Q1D3I7_CONCO</name>
<feature type="region of interest" description="Disordered" evidence="6">
    <location>
        <begin position="333"/>
        <end position="369"/>
    </location>
</feature>
<keyword evidence="2 5" id="KW-0175">Coiled coil</keyword>
<keyword evidence="8" id="KW-1185">Reference proteome</keyword>
<sequence>MSTAVSCQEPSFVGGQRYDCPYSVPASAESVDVSKETVVSFWTAGPLDDTVCLHEPSQHETFYNLGYETEPTWNDHLSPQLQRNKQLQDTLLQREEELARLQEENNKLKEFLNSSVVKCLEVKAKKLLSAPRGPGARNRKRIQLDDGRHCRFNTSQLLPGAPGKRTCRNITSDFCSAEEVANTLPMDSWVLQTLGLKDEDTIDPAANYSCSINSTANFSSKIDPSANYCPDTDHSANCSSHLDSSPNFRSNISSPSSCSNINSSVNYIANLNPAIPSPSIDPSANINLSTNSGANSTAPLLAHLTDVLQLPDPLNIHPQMSSLPGLPCDMETVQQHSPTPHCLESTSTLLQPQATPPGESTPHSITPGAPRGRTEVAFSMSLEPRNSVRTHSFPQGQAFVCKDTRGGWNFTWVPKDTS</sequence>
<evidence type="ECO:0000313" key="7">
    <source>
        <dbReference type="EMBL" id="KAJ8256905.1"/>
    </source>
</evidence>
<dbReference type="GO" id="GO:0008156">
    <property type="term" value="P:negative regulation of DNA replication"/>
    <property type="evidence" value="ECO:0007669"/>
    <property type="project" value="TreeGrafter"/>
</dbReference>
<comment type="caution">
    <text evidence="7">The sequence shown here is derived from an EMBL/GenBank/DDBJ whole genome shotgun (WGS) entry which is preliminary data.</text>
</comment>
<dbReference type="EMBL" id="JAFJMO010000014">
    <property type="protein sequence ID" value="KAJ8256905.1"/>
    <property type="molecule type" value="Genomic_DNA"/>
</dbReference>
<evidence type="ECO:0000256" key="2">
    <source>
        <dbReference type="ARBA" id="ARBA00023054"/>
    </source>
</evidence>
<comment type="subcellular location">
    <subcellularLocation>
        <location evidence="1">Nucleus</location>
    </subcellularLocation>
</comment>
<evidence type="ECO:0000256" key="3">
    <source>
        <dbReference type="ARBA" id="ARBA00023242"/>
    </source>
</evidence>
<dbReference type="CDD" id="cd22588">
    <property type="entry name" value="GemC1_CC"/>
    <property type="match status" value="1"/>
</dbReference>
<dbReference type="OrthoDB" id="8923917at2759"/>
<dbReference type="AlphaFoldDB" id="A0A9Q1D3I7"/>
<feature type="coiled-coil region" evidence="5">
    <location>
        <begin position="84"/>
        <end position="114"/>
    </location>
</feature>
<evidence type="ECO:0000256" key="5">
    <source>
        <dbReference type="SAM" id="Coils"/>
    </source>
</evidence>
<feature type="compositionally biased region" description="Polar residues" evidence="6">
    <location>
        <begin position="333"/>
        <end position="353"/>
    </location>
</feature>
<dbReference type="Gene3D" id="1.20.5.1180">
    <property type="entry name" value="Geminin coiled-coil domain"/>
    <property type="match status" value="1"/>
</dbReference>
<evidence type="ECO:0000256" key="4">
    <source>
        <dbReference type="ARBA" id="ARBA00023306"/>
    </source>
</evidence>
<keyword evidence="3" id="KW-0539">Nucleus</keyword>
<dbReference type="GO" id="GO:0005634">
    <property type="term" value="C:nucleus"/>
    <property type="evidence" value="ECO:0007669"/>
    <property type="project" value="UniProtKB-SubCell"/>
</dbReference>
<evidence type="ECO:0008006" key="9">
    <source>
        <dbReference type="Google" id="ProtNLM"/>
    </source>
</evidence>
<organism evidence="7 8">
    <name type="scientific">Conger conger</name>
    <name type="common">Conger eel</name>
    <name type="synonym">Muraena conger</name>
    <dbReference type="NCBI Taxonomy" id="82655"/>
    <lineage>
        <taxon>Eukaryota</taxon>
        <taxon>Metazoa</taxon>
        <taxon>Chordata</taxon>
        <taxon>Craniata</taxon>
        <taxon>Vertebrata</taxon>
        <taxon>Euteleostomi</taxon>
        <taxon>Actinopterygii</taxon>
        <taxon>Neopterygii</taxon>
        <taxon>Teleostei</taxon>
        <taxon>Anguilliformes</taxon>
        <taxon>Congridae</taxon>
        <taxon>Conger</taxon>
    </lineage>
</organism>
<evidence type="ECO:0000256" key="6">
    <source>
        <dbReference type="SAM" id="MobiDB-lite"/>
    </source>
</evidence>
<dbReference type="Proteomes" id="UP001152803">
    <property type="component" value="Unassembled WGS sequence"/>
</dbReference>
<gene>
    <name evidence="7" type="ORF">COCON_G00190570</name>
</gene>
<accession>A0A9Q1D3I7</accession>